<keyword evidence="2" id="KW-1185">Reference proteome</keyword>
<dbReference type="Proteomes" id="UP000265520">
    <property type="component" value="Unassembled WGS sequence"/>
</dbReference>
<dbReference type="AlphaFoldDB" id="A0A392UL51"/>
<evidence type="ECO:0000313" key="1">
    <source>
        <dbReference type="EMBL" id="MCI73100.1"/>
    </source>
</evidence>
<sequence>MSLKLDDQNWISADCGWIVMCSKVNCDLSITRFEIPFTSMVSSLIYGRCGVRFIIYRQAMRSVDIFEVG</sequence>
<reference evidence="1 2" key="1">
    <citation type="journal article" date="2018" name="Front. Plant Sci.">
        <title>Red Clover (Trifolium pratense) and Zigzag Clover (T. medium) - A Picture of Genomic Similarities and Differences.</title>
        <authorList>
            <person name="Dluhosova J."/>
            <person name="Istvanek J."/>
            <person name="Nedelnik J."/>
            <person name="Repkova J."/>
        </authorList>
    </citation>
    <scope>NUCLEOTIDE SEQUENCE [LARGE SCALE GENOMIC DNA]</scope>
    <source>
        <strain evidence="2">cv. 10/8</strain>
        <tissue evidence="1">Leaf</tissue>
    </source>
</reference>
<name>A0A392UL51_9FABA</name>
<protein>
    <submittedName>
        <fullName evidence="1">Uncharacterized protein</fullName>
    </submittedName>
</protein>
<feature type="non-terminal residue" evidence="1">
    <location>
        <position position="69"/>
    </location>
</feature>
<proteinExistence type="predicted"/>
<organism evidence="1 2">
    <name type="scientific">Trifolium medium</name>
    <dbReference type="NCBI Taxonomy" id="97028"/>
    <lineage>
        <taxon>Eukaryota</taxon>
        <taxon>Viridiplantae</taxon>
        <taxon>Streptophyta</taxon>
        <taxon>Embryophyta</taxon>
        <taxon>Tracheophyta</taxon>
        <taxon>Spermatophyta</taxon>
        <taxon>Magnoliopsida</taxon>
        <taxon>eudicotyledons</taxon>
        <taxon>Gunneridae</taxon>
        <taxon>Pentapetalae</taxon>
        <taxon>rosids</taxon>
        <taxon>fabids</taxon>
        <taxon>Fabales</taxon>
        <taxon>Fabaceae</taxon>
        <taxon>Papilionoideae</taxon>
        <taxon>50 kb inversion clade</taxon>
        <taxon>NPAAA clade</taxon>
        <taxon>Hologalegina</taxon>
        <taxon>IRL clade</taxon>
        <taxon>Trifolieae</taxon>
        <taxon>Trifolium</taxon>
    </lineage>
</organism>
<evidence type="ECO:0000313" key="2">
    <source>
        <dbReference type="Proteomes" id="UP000265520"/>
    </source>
</evidence>
<dbReference type="EMBL" id="LXQA010831321">
    <property type="protein sequence ID" value="MCI73100.1"/>
    <property type="molecule type" value="Genomic_DNA"/>
</dbReference>
<accession>A0A392UL51</accession>
<comment type="caution">
    <text evidence="1">The sequence shown here is derived from an EMBL/GenBank/DDBJ whole genome shotgun (WGS) entry which is preliminary data.</text>
</comment>